<accession>A0AAQ3LYY9</accession>
<gene>
    <name evidence="3" type="ORF">R9X50_00100400</name>
</gene>
<feature type="domain" description="DUF7907" evidence="2">
    <location>
        <begin position="34"/>
        <end position="185"/>
    </location>
</feature>
<evidence type="ECO:0000313" key="4">
    <source>
        <dbReference type="Proteomes" id="UP001303373"/>
    </source>
</evidence>
<evidence type="ECO:0000259" key="2">
    <source>
        <dbReference type="Pfam" id="PF25484"/>
    </source>
</evidence>
<keyword evidence="4" id="KW-1185">Reference proteome</keyword>
<organism evidence="3 4">
    <name type="scientific">Acrodontium crateriforme</name>
    <dbReference type="NCBI Taxonomy" id="150365"/>
    <lineage>
        <taxon>Eukaryota</taxon>
        <taxon>Fungi</taxon>
        <taxon>Dikarya</taxon>
        <taxon>Ascomycota</taxon>
        <taxon>Pezizomycotina</taxon>
        <taxon>Dothideomycetes</taxon>
        <taxon>Dothideomycetidae</taxon>
        <taxon>Mycosphaerellales</taxon>
        <taxon>Teratosphaeriaceae</taxon>
        <taxon>Acrodontium</taxon>
    </lineage>
</organism>
<dbReference type="InterPro" id="IPR057229">
    <property type="entry name" value="DUF7907"/>
</dbReference>
<keyword evidence="1" id="KW-0732">Signal</keyword>
<sequence length="187" mass="19967">MRFIALAAGLVALASAAAIDSSTSHNCGPQPAGKDFKLQVVDTSGSLDSGDFLQSYHTGAGLNALVTTSNQSAALTFSYNSTSSDVILSPHIQGYKYPYTLACYDATQYSAPKGYGTVSFNITDSGSPVTFDRNNYMRFPGHNHKTFAVCPKVIYVGGVYIDTLVWRDANVKTNETCSDVKVKAVPI</sequence>
<protein>
    <recommendedName>
        <fullName evidence="2">DUF7907 domain-containing protein</fullName>
    </recommendedName>
</protein>
<evidence type="ECO:0000256" key="1">
    <source>
        <dbReference type="SAM" id="SignalP"/>
    </source>
</evidence>
<name>A0AAQ3LYY9_9PEZI</name>
<feature type="chain" id="PRO_5042908835" description="DUF7907 domain-containing protein" evidence="1">
    <location>
        <begin position="17"/>
        <end position="187"/>
    </location>
</feature>
<dbReference type="AlphaFoldDB" id="A0AAQ3LYY9"/>
<proteinExistence type="predicted"/>
<dbReference type="Proteomes" id="UP001303373">
    <property type="component" value="Chromosome 2"/>
</dbReference>
<dbReference type="EMBL" id="CP138581">
    <property type="protein sequence ID" value="WPG98217.1"/>
    <property type="molecule type" value="Genomic_DNA"/>
</dbReference>
<reference evidence="3 4" key="1">
    <citation type="submission" date="2023-11" db="EMBL/GenBank/DDBJ databases">
        <title>An acidophilic fungus is an integral part of prey digestion in a carnivorous sundew plant.</title>
        <authorList>
            <person name="Tsai I.J."/>
        </authorList>
    </citation>
    <scope>NUCLEOTIDE SEQUENCE [LARGE SCALE GENOMIC DNA]</scope>
    <source>
        <strain evidence="3">169a</strain>
    </source>
</reference>
<evidence type="ECO:0000313" key="3">
    <source>
        <dbReference type="EMBL" id="WPG98217.1"/>
    </source>
</evidence>
<feature type="signal peptide" evidence="1">
    <location>
        <begin position="1"/>
        <end position="16"/>
    </location>
</feature>
<dbReference type="Pfam" id="PF25484">
    <property type="entry name" value="DUF7907"/>
    <property type="match status" value="1"/>
</dbReference>